<dbReference type="InterPro" id="IPR033134">
    <property type="entry name" value="Asp/Glu_racemase_AS_2"/>
</dbReference>
<dbReference type="GO" id="GO:0042802">
    <property type="term" value="F:identical protein binding"/>
    <property type="evidence" value="ECO:0007669"/>
    <property type="project" value="UniProtKB-ARBA"/>
</dbReference>
<dbReference type="Pfam" id="PF01177">
    <property type="entry name" value="Asp_Glu_race"/>
    <property type="match status" value="1"/>
</dbReference>
<dbReference type="Gene3D" id="3.90.950.10">
    <property type="match status" value="1"/>
</dbReference>
<dbReference type="PANTHER" id="PTHR21198">
    <property type="entry name" value="GLUTAMATE RACEMASE"/>
    <property type="match status" value="1"/>
</dbReference>
<evidence type="ECO:0000313" key="19">
    <source>
        <dbReference type="Proteomes" id="UP000005926"/>
    </source>
</evidence>
<dbReference type="GO" id="GO:0036220">
    <property type="term" value="F:ITP diphosphatase activity"/>
    <property type="evidence" value="ECO:0007669"/>
    <property type="project" value="UniProtKB-UniRule"/>
</dbReference>
<dbReference type="NCBIfam" id="TIGR00067">
    <property type="entry name" value="glut_race"/>
    <property type="match status" value="1"/>
</dbReference>
<sequence length="482" mass="52925">MKRPIGFIDSGVGGLTVLKEALKQLPNESMVFLGDSARCPYGTRPKEEIRQYTLEMVQFLLQKNIKMLVIACNTATAVVLEELKQTLEIPVVGVIQPGSLAAIKQTSNDRIGVLGTNATISSKVYPKTMHDKNKNIQVFDIACPNFVPLVENNQSDTPEAWEIVKETLNPLEGTNVDTVILGCTHYPLLRKTIQKVVGNQVSLIDSGAETVSSVSALLDYCKLSETPETNPNPTLEIYTTGDATLFEEIAENWLYRKGLEVNTVSLEKKLTPLQLEKEIVIATNNVGKAREFAKIFEPKGYKVKTLKDFPELDEVEETGTTFEENARLKAETIANALQTMVLADDSGLCVDALEGLPGVYSARFAGEEKNDAANNAKLLSELGGLKGKERAAHFTCCLVLAAPFQESLVVQAECHGEIATLPSGDSGFGYDPLFLVPEYQKTFAELGMDIKNKISHRAKAIELLVEKWEHWTNSLGAVEETE</sequence>
<comment type="subunit">
    <text evidence="3 16">Homodimer.</text>
</comment>
<dbReference type="Pfam" id="PF01725">
    <property type="entry name" value="Ham1p_like"/>
    <property type="match status" value="1"/>
</dbReference>
<dbReference type="FunFam" id="3.90.950.10:FF:000001">
    <property type="entry name" value="dITP/XTP pyrophosphatase"/>
    <property type="match status" value="1"/>
</dbReference>
<dbReference type="InterPro" id="IPR001920">
    <property type="entry name" value="Asp/Glu_race"/>
</dbReference>
<dbReference type="HAMAP" id="MF_01405">
    <property type="entry name" value="Non_canon_purine_NTPase"/>
    <property type="match status" value="1"/>
</dbReference>
<evidence type="ECO:0000256" key="9">
    <source>
        <dbReference type="ARBA" id="ARBA00022984"/>
    </source>
</evidence>
<evidence type="ECO:0000256" key="14">
    <source>
        <dbReference type="ARBA" id="ARBA00052017"/>
    </source>
</evidence>
<keyword evidence="9 15" id="KW-0573">Peptidoglycan synthesis</keyword>
<feature type="binding site" evidence="16">
    <location>
        <begin position="428"/>
        <end position="431"/>
    </location>
    <ligand>
        <name>substrate</name>
    </ligand>
</feature>
<dbReference type="EMBL" id="ACKZ01000016">
    <property type="protein sequence ID" value="EEW37443.1"/>
    <property type="molecule type" value="Genomic_DNA"/>
</dbReference>
<dbReference type="GO" id="GO:0046872">
    <property type="term" value="F:metal ion binding"/>
    <property type="evidence" value="ECO:0007669"/>
    <property type="project" value="UniProtKB-KW"/>
</dbReference>
<dbReference type="InterPro" id="IPR018187">
    <property type="entry name" value="Asp/Glu_racemase_AS_1"/>
</dbReference>
<comment type="catalytic activity">
    <reaction evidence="13 16">
        <text>dITP + H2O = dIMP + diphosphate + H(+)</text>
        <dbReference type="Rhea" id="RHEA:28342"/>
        <dbReference type="ChEBI" id="CHEBI:15377"/>
        <dbReference type="ChEBI" id="CHEBI:15378"/>
        <dbReference type="ChEBI" id="CHEBI:33019"/>
        <dbReference type="ChEBI" id="CHEBI:61194"/>
        <dbReference type="ChEBI" id="CHEBI:61382"/>
        <dbReference type="EC" id="3.6.1.66"/>
    </reaction>
</comment>
<feature type="binding site" evidence="15">
    <location>
        <begin position="184"/>
        <end position="185"/>
    </location>
    <ligand>
        <name>substrate</name>
    </ligand>
</feature>
<name>C8NFV7_9LACT</name>
<feature type="binding site" evidence="16">
    <location>
        <position position="451"/>
    </location>
    <ligand>
        <name>substrate</name>
    </ligand>
</feature>
<organism evidence="18 19">
    <name type="scientific">Granulicatella adiacens ATCC 49175</name>
    <dbReference type="NCBI Taxonomy" id="638301"/>
    <lineage>
        <taxon>Bacteria</taxon>
        <taxon>Bacillati</taxon>
        <taxon>Bacillota</taxon>
        <taxon>Bacilli</taxon>
        <taxon>Lactobacillales</taxon>
        <taxon>Carnobacteriaceae</taxon>
        <taxon>Granulicatella</taxon>
    </lineage>
</organism>
<dbReference type="NCBIfam" id="NF011397">
    <property type="entry name" value="PRK14822.1"/>
    <property type="match status" value="1"/>
</dbReference>
<dbReference type="Proteomes" id="UP000005926">
    <property type="component" value="Unassembled WGS sequence"/>
</dbReference>
<dbReference type="RefSeq" id="WP_005606746.1">
    <property type="nucleotide sequence ID" value="NZ_CP102283.1"/>
</dbReference>
<proteinExistence type="inferred from homology"/>
<feature type="active site" description="Proton acceptor" evidence="16">
    <location>
        <position position="345"/>
    </location>
</feature>
<dbReference type="InterPro" id="IPR004391">
    <property type="entry name" value="Glu_race"/>
</dbReference>
<dbReference type="HAMAP" id="MF_00258">
    <property type="entry name" value="Glu_racemase"/>
    <property type="match status" value="1"/>
</dbReference>
<comment type="function">
    <text evidence="16">Pyrophosphatase that catalyzes the hydrolysis of nucleoside triphosphates to their monophosphate derivatives, with a high preference for the non-canonical purine nucleotides XTP (xanthosine triphosphate), dITP (deoxyinosine triphosphate) and ITP. Seems to function as a house-cleaning enzyme that removes non-canonical purine nucleotides from the nucleotide pool, thus preventing their incorporation into DNA/RNA and avoiding chromosomal lesions.</text>
</comment>
<dbReference type="eggNOG" id="COG0796">
    <property type="taxonomic scope" value="Bacteria"/>
</dbReference>
<dbReference type="EC" id="3.6.1.66" evidence="16"/>
<dbReference type="CDD" id="cd00515">
    <property type="entry name" value="HAM1"/>
    <property type="match status" value="1"/>
</dbReference>
<feature type="binding site" evidence="15">
    <location>
        <begin position="9"/>
        <end position="10"/>
    </location>
    <ligand>
        <name>substrate</name>
    </ligand>
</feature>
<evidence type="ECO:0000256" key="7">
    <source>
        <dbReference type="ARBA" id="ARBA00022842"/>
    </source>
</evidence>
<dbReference type="GO" id="GO:0071555">
    <property type="term" value="P:cell wall organization"/>
    <property type="evidence" value="ECO:0007669"/>
    <property type="project" value="UniProtKB-KW"/>
</dbReference>
<dbReference type="PANTHER" id="PTHR21198:SF2">
    <property type="entry name" value="GLUTAMATE RACEMASE"/>
    <property type="match status" value="1"/>
</dbReference>
<dbReference type="PROSITE" id="PS00923">
    <property type="entry name" value="ASP_GLU_RACEMASE_1"/>
    <property type="match status" value="1"/>
</dbReference>
<evidence type="ECO:0000256" key="5">
    <source>
        <dbReference type="ARBA" id="ARBA00022741"/>
    </source>
</evidence>
<comment type="similarity">
    <text evidence="2 16 17">Belongs to the HAM1 NTPase family.</text>
</comment>
<feature type="binding site" evidence="16">
    <location>
        <position position="316"/>
    </location>
    <ligand>
        <name>Mg(2+)</name>
        <dbReference type="ChEBI" id="CHEBI:18420"/>
    </ligand>
</feature>
<evidence type="ECO:0000256" key="2">
    <source>
        <dbReference type="ARBA" id="ARBA00008023"/>
    </source>
</evidence>
<feature type="binding site" evidence="16">
    <location>
        <position position="345"/>
    </location>
    <ligand>
        <name>Mg(2+)</name>
        <dbReference type="ChEBI" id="CHEBI:18420"/>
    </ligand>
</feature>
<feature type="binding site" evidence="16">
    <location>
        <begin position="283"/>
        <end position="288"/>
    </location>
    <ligand>
        <name>substrate</name>
    </ligand>
</feature>
<evidence type="ECO:0000256" key="6">
    <source>
        <dbReference type="ARBA" id="ARBA00022801"/>
    </source>
</evidence>
<dbReference type="Gene3D" id="3.40.50.1860">
    <property type="match status" value="2"/>
</dbReference>
<feature type="binding site" evidence="16">
    <location>
        <position position="346"/>
    </location>
    <ligand>
        <name>substrate</name>
    </ligand>
</feature>
<evidence type="ECO:0000256" key="15">
    <source>
        <dbReference type="HAMAP-Rule" id="MF_00258"/>
    </source>
</evidence>
<dbReference type="GO" id="GO:0035870">
    <property type="term" value="F:dITP diphosphatase activity"/>
    <property type="evidence" value="ECO:0007669"/>
    <property type="project" value="UniProtKB-UniRule"/>
</dbReference>
<comment type="function">
    <text evidence="15">Provides the (R)-glutamate required for cell wall biosynthesis.</text>
</comment>
<dbReference type="AlphaFoldDB" id="C8NFV7"/>
<gene>
    <name evidence="15 18" type="primary">murI</name>
    <name evidence="18" type="ORF">HMPREF0444_0802</name>
</gene>
<comment type="catalytic activity">
    <reaction evidence="14 16">
        <text>XTP + H2O = XMP + diphosphate + H(+)</text>
        <dbReference type="Rhea" id="RHEA:28610"/>
        <dbReference type="ChEBI" id="CHEBI:15377"/>
        <dbReference type="ChEBI" id="CHEBI:15378"/>
        <dbReference type="ChEBI" id="CHEBI:33019"/>
        <dbReference type="ChEBI" id="CHEBI:57464"/>
        <dbReference type="ChEBI" id="CHEBI:61314"/>
        <dbReference type="EC" id="3.6.1.66"/>
    </reaction>
</comment>
<comment type="caution">
    <text evidence="18">The sequence shown here is derived from an EMBL/GenBank/DDBJ whole genome shotgun (WGS) entry which is preliminary data.</text>
</comment>
<keyword evidence="11 15" id="KW-0413">Isomerase</keyword>
<dbReference type="HOGENOM" id="CLU_044064_1_0_9"/>
<dbReference type="InterPro" id="IPR029001">
    <property type="entry name" value="ITPase-like_fam"/>
</dbReference>
<dbReference type="STRING" id="638301.HMPREF0444_0802"/>
<evidence type="ECO:0000256" key="4">
    <source>
        <dbReference type="ARBA" id="ARBA00022723"/>
    </source>
</evidence>
<keyword evidence="12 15" id="KW-0961">Cell wall biogenesis/degradation</keyword>
<evidence type="ECO:0000256" key="1">
    <source>
        <dbReference type="ARBA" id="ARBA00001602"/>
    </source>
</evidence>
<protein>
    <recommendedName>
        <fullName evidence="15 16">Multifunctional fusion protein</fullName>
    </recommendedName>
    <domain>
        <recommendedName>
            <fullName evidence="16">dITP/XTP pyrophosphatase</fullName>
            <ecNumber evidence="16">3.6.1.66</ecNumber>
        </recommendedName>
        <alternativeName>
            <fullName evidence="16">Non-canonical purine NTP pyrophosphatase</fullName>
        </alternativeName>
        <alternativeName>
            <fullName evidence="16">Non-standard purine NTP pyrophosphatase</fullName>
        </alternativeName>
        <alternativeName>
            <fullName evidence="16">Nucleoside-triphosphate diphosphatase</fullName>
        </alternativeName>
        <alternativeName>
            <fullName evidence="16">Nucleoside-triphosphate pyrophosphatase</fullName>
            <shortName evidence="16">NTPase</shortName>
        </alternativeName>
    </domain>
    <domain>
        <recommendedName>
            <fullName evidence="15">Glutamate racemase</fullName>
            <ecNumber evidence="15">5.1.1.3</ecNumber>
        </recommendedName>
    </domain>
</protein>
<dbReference type="FunFam" id="3.40.50.1860:FF:000002">
    <property type="entry name" value="Glutamate racemase"/>
    <property type="match status" value="1"/>
</dbReference>
<dbReference type="InterPro" id="IPR002637">
    <property type="entry name" value="RdgB/HAM1"/>
</dbReference>
<dbReference type="GO" id="GO:0017111">
    <property type="term" value="F:ribonucleoside triphosphate phosphatase activity"/>
    <property type="evidence" value="ECO:0007669"/>
    <property type="project" value="InterPro"/>
</dbReference>
<evidence type="ECO:0000256" key="11">
    <source>
        <dbReference type="ARBA" id="ARBA00023235"/>
    </source>
</evidence>
<keyword evidence="8 15" id="KW-0133">Cell shape</keyword>
<dbReference type="SUPFAM" id="SSF52972">
    <property type="entry name" value="ITPase-like"/>
    <property type="match status" value="1"/>
</dbReference>
<dbReference type="GeneID" id="78412859"/>
<evidence type="ECO:0000256" key="13">
    <source>
        <dbReference type="ARBA" id="ARBA00051875"/>
    </source>
</evidence>
<keyword evidence="19" id="KW-1185">Reference proteome</keyword>
<keyword evidence="4 16" id="KW-0479">Metal-binding</keyword>
<dbReference type="PROSITE" id="PS00924">
    <property type="entry name" value="ASP_GLU_RACEMASE_2"/>
    <property type="match status" value="1"/>
</dbReference>
<dbReference type="GO" id="GO:0009252">
    <property type="term" value="P:peptidoglycan biosynthetic process"/>
    <property type="evidence" value="ECO:0007669"/>
    <property type="project" value="UniProtKB-UniRule"/>
</dbReference>
<dbReference type="SUPFAM" id="SSF53681">
    <property type="entry name" value="Aspartate/glutamate racemase"/>
    <property type="match status" value="2"/>
</dbReference>
<dbReference type="GO" id="GO:0009117">
    <property type="term" value="P:nucleotide metabolic process"/>
    <property type="evidence" value="ECO:0007669"/>
    <property type="project" value="UniProtKB-KW"/>
</dbReference>
<evidence type="ECO:0000313" key="18">
    <source>
        <dbReference type="EMBL" id="EEW37443.1"/>
    </source>
</evidence>
<dbReference type="eggNOG" id="COG0127">
    <property type="taxonomic scope" value="Bacteria"/>
</dbReference>
<evidence type="ECO:0000256" key="12">
    <source>
        <dbReference type="ARBA" id="ARBA00023316"/>
    </source>
</evidence>
<feature type="binding site" evidence="15">
    <location>
        <begin position="41"/>
        <end position="42"/>
    </location>
    <ligand>
        <name>substrate</name>
    </ligand>
</feature>
<dbReference type="EC" id="5.1.1.3" evidence="15"/>
<comment type="pathway">
    <text evidence="15">Cell wall biogenesis; peptidoglycan biosynthesis.</text>
</comment>
<evidence type="ECO:0000256" key="8">
    <source>
        <dbReference type="ARBA" id="ARBA00022960"/>
    </source>
</evidence>
<evidence type="ECO:0000256" key="10">
    <source>
        <dbReference type="ARBA" id="ARBA00023080"/>
    </source>
</evidence>
<comment type="catalytic activity">
    <reaction evidence="1 15">
        <text>L-glutamate = D-glutamate</text>
        <dbReference type="Rhea" id="RHEA:12813"/>
        <dbReference type="ChEBI" id="CHEBI:29985"/>
        <dbReference type="ChEBI" id="CHEBI:29986"/>
        <dbReference type="EC" id="5.1.1.3"/>
    </reaction>
</comment>
<keyword evidence="7 16" id="KW-0460">Magnesium</keyword>
<comment type="cofactor">
    <cofactor evidence="16">
        <name>Mg(2+)</name>
        <dbReference type="ChEBI" id="CHEBI:18420"/>
    </cofactor>
    <text evidence="16">Binds 1 Mg(2+) ion per subunit.</text>
</comment>
<dbReference type="GO" id="GO:0036222">
    <property type="term" value="F:XTP diphosphatase activity"/>
    <property type="evidence" value="ECO:0007669"/>
    <property type="project" value="UniProtKB-UniRule"/>
</dbReference>
<reference evidence="18 19" key="1">
    <citation type="submission" date="2009-08" db="EMBL/GenBank/DDBJ databases">
        <authorList>
            <person name="Muzny D."/>
            <person name="Qin X."/>
            <person name="Deng J."/>
            <person name="Jiang H."/>
            <person name="Liu Y."/>
            <person name="Qu J."/>
            <person name="Song X.-Z."/>
            <person name="Zhang L."/>
            <person name="Thornton R."/>
            <person name="Coyle M."/>
            <person name="Francisco L."/>
            <person name="Jackson L."/>
            <person name="Javaid M."/>
            <person name="Korchina V."/>
            <person name="Kovar C."/>
            <person name="Mata R."/>
            <person name="Mathew T."/>
            <person name="Ngo R."/>
            <person name="Nguyen L."/>
            <person name="Nguyen N."/>
            <person name="Okwuonu G."/>
            <person name="Ongeri F."/>
            <person name="Pham C."/>
            <person name="Simmons D."/>
            <person name="Wilczek-Boney K."/>
            <person name="Hale W."/>
            <person name="Jakkamsetti A."/>
            <person name="Pham P."/>
            <person name="Ruth R."/>
            <person name="San Lucas F."/>
            <person name="Warren J."/>
            <person name="Zhang J."/>
            <person name="Zhao Z."/>
            <person name="Zhou C."/>
            <person name="Zhu D."/>
            <person name="Lee S."/>
            <person name="Bess C."/>
            <person name="Blankenburg K."/>
            <person name="Forbes L."/>
            <person name="Fu Q."/>
            <person name="Gubbala S."/>
            <person name="Hirani K."/>
            <person name="Jayaseelan J.C."/>
            <person name="Lara F."/>
            <person name="Munidasa M."/>
            <person name="Palculict T."/>
            <person name="Patil S."/>
            <person name="Pu L.-L."/>
            <person name="Saada N."/>
            <person name="Tang L."/>
            <person name="Weissenberger G."/>
            <person name="Zhu Y."/>
            <person name="Hemphill L."/>
            <person name="Shang Y."/>
            <person name="Youmans B."/>
            <person name="Ayvaz T."/>
            <person name="Ross M."/>
            <person name="Santibanez J."/>
            <person name="Aqrawi P."/>
            <person name="Gross S."/>
            <person name="Joshi V."/>
            <person name="Fowler G."/>
            <person name="Nazareth L."/>
            <person name="Reid J."/>
            <person name="Worley K."/>
            <person name="Petrosino J."/>
            <person name="Highlander S."/>
            <person name="Gibbs R."/>
        </authorList>
    </citation>
    <scope>NUCLEOTIDE SEQUENCE [LARGE SCALE GENOMIC DNA]</scope>
    <source>
        <strain evidence="18 19">ATCC 49175</strain>
    </source>
</reference>
<dbReference type="InterPro" id="IPR020922">
    <property type="entry name" value="dITP/XTP_pyrophosphatase"/>
</dbReference>
<dbReference type="GO" id="GO:0009146">
    <property type="term" value="P:purine nucleoside triphosphate catabolic process"/>
    <property type="evidence" value="ECO:0007669"/>
    <property type="project" value="UniProtKB-UniRule"/>
</dbReference>
<feature type="binding site" evidence="16">
    <location>
        <begin position="456"/>
        <end position="457"/>
    </location>
    <ligand>
        <name>substrate</name>
    </ligand>
</feature>
<feature type="active site" description="Proton donor/acceptor" evidence="15">
    <location>
        <position position="183"/>
    </location>
</feature>
<dbReference type="GO" id="GO:0008881">
    <property type="term" value="F:glutamate racemase activity"/>
    <property type="evidence" value="ECO:0007669"/>
    <property type="project" value="UniProtKB-UniRule"/>
</dbReference>
<comment type="catalytic activity">
    <reaction evidence="16">
        <text>ITP + H2O = IMP + diphosphate + H(+)</text>
        <dbReference type="Rhea" id="RHEA:29399"/>
        <dbReference type="ChEBI" id="CHEBI:15377"/>
        <dbReference type="ChEBI" id="CHEBI:15378"/>
        <dbReference type="ChEBI" id="CHEBI:33019"/>
        <dbReference type="ChEBI" id="CHEBI:58053"/>
        <dbReference type="ChEBI" id="CHEBI:61402"/>
        <dbReference type="EC" id="3.6.1.66"/>
    </reaction>
</comment>
<keyword evidence="5 16" id="KW-0547">Nucleotide-binding</keyword>
<evidence type="ECO:0000256" key="3">
    <source>
        <dbReference type="ARBA" id="ARBA00011738"/>
    </source>
</evidence>
<keyword evidence="10 16" id="KW-0546">Nucleotide metabolism</keyword>
<dbReference type="GO" id="GO:0008360">
    <property type="term" value="P:regulation of cell shape"/>
    <property type="evidence" value="ECO:0007669"/>
    <property type="project" value="UniProtKB-KW"/>
</dbReference>
<comment type="similarity">
    <text evidence="15">Belongs to the aspartate/glutamate racemases family.</text>
</comment>
<feature type="active site" description="Proton donor/acceptor" evidence="15">
    <location>
        <position position="72"/>
    </location>
</feature>
<dbReference type="GO" id="GO:0000166">
    <property type="term" value="F:nucleotide binding"/>
    <property type="evidence" value="ECO:0007669"/>
    <property type="project" value="UniProtKB-KW"/>
</dbReference>
<evidence type="ECO:0000256" key="16">
    <source>
        <dbReference type="HAMAP-Rule" id="MF_01405"/>
    </source>
</evidence>
<accession>C8NFV7</accession>
<dbReference type="InterPro" id="IPR015942">
    <property type="entry name" value="Asp/Glu/hydantoin_racemase"/>
</dbReference>
<feature type="binding site" evidence="15">
    <location>
        <begin position="73"/>
        <end position="74"/>
    </location>
    <ligand>
        <name>substrate</name>
    </ligand>
</feature>
<keyword evidence="6 16" id="KW-0378">Hydrolase</keyword>
<dbReference type="NCBIfam" id="TIGR00042">
    <property type="entry name" value="RdgB/HAM1 family non-canonical purine NTP pyrophosphatase"/>
    <property type="match status" value="1"/>
</dbReference>
<evidence type="ECO:0000256" key="17">
    <source>
        <dbReference type="RuleBase" id="RU003781"/>
    </source>
</evidence>
<dbReference type="NCBIfam" id="NF002035">
    <property type="entry name" value="PRK00865.1-3"/>
    <property type="match status" value="1"/>
</dbReference>
<dbReference type="UniPathway" id="UPA00219"/>